<evidence type="ECO:0000259" key="3">
    <source>
        <dbReference type="Pfam" id="PF02371"/>
    </source>
</evidence>
<dbReference type="GO" id="GO:0006313">
    <property type="term" value="P:DNA transposition"/>
    <property type="evidence" value="ECO:0007669"/>
    <property type="project" value="InterPro"/>
</dbReference>
<dbReference type="PANTHER" id="PTHR33055:SF3">
    <property type="entry name" value="PUTATIVE TRANSPOSASE FOR IS117-RELATED"/>
    <property type="match status" value="1"/>
</dbReference>
<proteinExistence type="predicted"/>
<protein>
    <submittedName>
        <fullName evidence="4">Transposase</fullName>
    </submittedName>
</protein>
<organism evidence="4 5">
    <name type="scientific">Marinovum algicola</name>
    <dbReference type="NCBI Taxonomy" id="42444"/>
    <lineage>
        <taxon>Bacteria</taxon>
        <taxon>Pseudomonadati</taxon>
        <taxon>Pseudomonadota</taxon>
        <taxon>Alphaproteobacteria</taxon>
        <taxon>Rhodobacterales</taxon>
        <taxon>Roseobacteraceae</taxon>
        <taxon>Marinovum</taxon>
    </lineage>
</organism>
<dbReference type="InterPro" id="IPR002525">
    <property type="entry name" value="Transp_IS110-like_N"/>
</dbReference>
<dbReference type="PANTHER" id="PTHR33055">
    <property type="entry name" value="TRANSPOSASE FOR INSERTION SEQUENCE ELEMENT IS1111A"/>
    <property type="match status" value="1"/>
</dbReference>
<dbReference type="RefSeq" id="WP_074840680.1">
    <property type="nucleotide sequence ID" value="NZ_CATMKJ010000044.1"/>
</dbReference>
<dbReference type="Pfam" id="PF02371">
    <property type="entry name" value="Transposase_20"/>
    <property type="match status" value="1"/>
</dbReference>
<dbReference type="InterPro" id="IPR047650">
    <property type="entry name" value="Transpos_IS110"/>
</dbReference>
<keyword evidence="1" id="KW-0175">Coiled coil</keyword>
<dbReference type="Pfam" id="PF01548">
    <property type="entry name" value="DEDD_Tnp_IS110"/>
    <property type="match status" value="1"/>
</dbReference>
<accession>A0A975WFS1</accession>
<dbReference type="GO" id="GO:0003677">
    <property type="term" value="F:DNA binding"/>
    <property type="evidence" value="ECO:0007669"/>
    <property type="project" value="InterPro"/>
</dbReference>
<feature type="domain" description="Transposase IS110-like N-terminal" evidence="2">
    <location>
        <begin position="7"/>
        <end position="146"/>
    </location>
</feature>
<dbReference type="InterPro" id="IPR003346">
    <property type="entry name" value="Transposase_20"/>
</dbReference>
<evidence type="ECO:0000313" key="5">
    <source>
        <dbReference type="Proteomes" id="UP000182932"/>
    </source>
</evidence>
<evidence type="ECO:0000313" key="4">
    <source>
        <dbReference type="EMBL" id="SEK12420.1"/>
    </source>
</evidence>
<gene>
    <name evidence="4" type="ORF">SAMN04487940_1534</name>
</gene>
<dbReference type="EMBL" id="FNYY01000053">
    <property type="protein sequence ID" value="SEK12420.1"/>
    <property type="molecule type" value="Genomic_DNA"/>
</dbReference>
<evidence type="ECO:0000256" key="1">
    <source>
        <dbReference type="SAM" id="Coils"/>
    </source>
</evidence>
<feature type="domain" description="Transposase IS116/IS110/IS902 C-terminal" evidence="3">
    <location>
        <begin position="212"/>
        <end position="292"/>
    </location>
</feature>
<keyword evidence="5" id="KW-1185">Reference proteome</keyword>
<dbReference type="AlphaFoldDB" id="A0A975WFS1"/>
<evidence type="ECO:0000259" key="2">
    <source>
        <dbReference type="Pfam" id="PF01548"/>
    </source>
</evidence>
<name>A0A975WFS1_9RHOB</name>
<feature type="coiled-coil region" evidence="1">
    <location>
        <begin position="181"/>
        <end position="208"/>
    </location>
</feature>
<dbReference type="GO" id="GO:0004803">
    <property type="term" value="F:transposase activity"/>
    <property type="evidence" value="ECO:0007669"/>
    <property type="project" value="InterPro"/>
</dbReference>
<comment type="caution">
    <text evidence="4">The sequence shown here is derived from an EMBL/GenBank/DDBJ whole genome shotgun (WGS) entry which is preliminary data.</text>
</comment>
<reference evidence="4 5" key="1">
    <citation type="submission" date="2016-10" db="EMBL/GenBank/DDBJ databases">
        <authorList>
            <person name="Varghese N."/>
            <person name="Submissions S."/>
        </authorList>
    </citation>
    <scope>NUCLEOTIDE SEQUENCE [LARGE SCALE GENOMIC DNA]</scope>
    <source>
        <strain evidence="4 5">FF3</strain>
    </source>
</reference>
<dbReference type="Proteomes" id="UP000182932">
    <property type="component" value="Unassembled WGS sequence"/>
</dbReference>
<dbReference type="GeneID" id="80821355"/>
<dbReference type="NCBIfam" id="NF033542">
    <property type="entry name" value="transpos_IS110"/>
    <property type="match status" value="1"/>
</dbReference>
<sequence>MKNVSTIGLDLAKNVFQVHGAEDDGTPVFNRKLRRSEVMKFFRERPACLVGMEACGSSHYWAREIAKFGHDVRLIPPTYVKAFVKRGKTDAADAEAISEAVTRKTMRFVPIKTADQQAAAMVLKARALLVRQRTQAINALRAHLAELGIIAAGGVAKVEALIAIIRDDEDARLPGPARFALSMLAEQIEALTSQIDELERAIVTEVKRDEDARRLTSIPGVGPIIAATVKALVPDPGGFKSARHFAAWLGLTPRAHSSGGKERLGKISKMGNPEMRSLLVAGATSVLRIARSDAKASPWLKALLARRPFKVAAVALANKMARIIWALLNKGGIYQQPKMPMTSPATAG</sequence>